<accession>H1SH15</accession>
<evidence type="ECO:0000256" key="2">
    <source>
        <dbReference type="ARBA" id="ARBA00007639"/>
    </source>
</evidence>
<comment type="caution">
    <text evidence="6">The sequence shown here is derived from an EMBL/GenBank/DDBJ whole genome shotgun (WGS) entry which is preliminary data.</text>
</comment>
<keyword evidence="3 4" id="KW-0732">Signal</keyword>
<evidence type="ECO:0000256" key="3">
    <source>
        <dbReference type="ARBA" id="ARBA00022729"/>
    </source>
</evidence>
<evidence type="ECO:0000256" key="1">
    <source>
        <dbReference type="ARBA" id="ARBA00004196"/>
    </source>
</evidence>
<dbReference type="CDD" id="cd06306">
    <property type="entry name" value="PBP1_TorT-like"/>
    <property type="match status" value="1"/>
</dbReference>
<dbReference type="PANTHER" id="PTHR46847:SF1">
    <property type="entry name" value="D-ALLOSE-BINDING PERIPLASMIC PROTEIN-RELATED"/>
    <property type="match status" value="1"/>
</dbReference>
<evidence type="ECO:0000313" key="6">
    <source>
        <dbReference type="EMBL" id="EHP38206.1"/>
    </source>
</evidence>
<dbReference type="GO" id="GO:0030313">
    <property type="term" value="C:cell envelope"/>
    <property type="evidence" value="ECO:0007669"/>
    <property type="project" value="UniProtKB-SubCell"/>
</dbReference>
<dbReference type="PANTHER" id="PTHR46847">
    <property type="entry name" value="D-ALLOSE-BINDING PERIPLASMIC PROTEIN-RELATED"/>
    <property type="match status" value="1"/>
</dbReference>
<proteinExistence type="inferred from homology"/>
<feature type="chain" id="PRO_5003553538" evidence="4">
    <location>
        <begin position="28"/>
        <end position="322"/>
    </location>
</feature>
<feature type="domain" description="Periplasmic binding protein" evidence="5">
    <location>
        <begin position="33"/>
        <end position="288"/>
    </location>
</feature>
<sequence>MKRISIPRLRAAIALAGAVLACGPAMAQKALTIGYATPDLSSSFWISMTYGVEDEAKKLGVALVKLNAGGDANVNVQISQLQDLAQRKVDAIVVGATNGDAIRGAVEHAIGKGIPVVGLSSVPNSDKLASRISADHYDMGRLQAQCLGKALNGKGAVGMISQQQGQTWADLRRQGFLETVKAEYPGIKVVAESRSAVTRNGAINLVDDWLQRFPEMNGIYSAVDDSAAGAALAVKSAHREDVKISASNLSPTAQQMLQNGELACSSVQQIVTQGREALRQAVAAARKESTTAVVRTPSIMATRDNLARLDLSLITAPKDYRP</sequence>
<organism evidence="6 7">
    <name type="scientific">Cupriavidus basilensis OR16</name>
    <dbReference type="NCBI Taxonomy" id="1127483"/>
    <lineage>
        <taxon>Bacteria</taxon>
        <taxon>Pseudomonadati</taxon>
        <taxon>Pseudomonadota</taxon>
        <taxon>Betaproteobacteria</taxon>
        <taxon>Burkholderiales</taxon>
        <taxon>Burkholderiaceae</taxon>
        <taxon>Cupriavidus</taxon>
    </lineage>
</organism>
<reference evidence="6 7" key="1">
    <citation type="journal article" date="2012" name="J. Bacteriol.">
        <title>De Novo Genome Project of Cupriavidus basilensis OR16.</title>
        <authorList>
            <person name="Cserhati M."/>
            <person name="Kriszt B."/>
            <person name="Szoboszlay S."/>
            <person name="Toth A."/>
            <person name="Szabo I."/>
            <person name="Tancsics A."/>
            <person name="Nagy I."/>
            <person name="Horvath B."/>
            <person name="Nagy I."/>
            <person name="Kukolya J."/>
        </authorList>
    </citation>
    <scope>NUCLEOTIDE SEQUENCE [LARGE SCALE GENOMIC DNA]</scope>
    <source>
        <strain evidence="6 7">OR16</strain>
    </source>
</reference>
<name>H1SH15_9BURK</name>
<dbReference type="RefSeq" id="WP_006163786.1">
    <property type="nucleotide sequence ID" value="NZ_AHJE01000140.1"/>
</dbReference>
<evidence type="ECO:0000259" key="5">
    <source>
        <dbReference type="Pfam" id="PF13407"/>
    </source>
</evidence>
<evidence type="ECO:0000313" key="7">
    <source>
        <dbReference type="Proteomes" id="UP000005808"/>
    </source>
</evidence>
<evidence type="ECO:0000256" key="4">
    <source>
        <dbReference type="SAM" id="SignalP"/>
    </source>
</evidence>
<comment type="similarity">
    <text evidence="2">Belongs to the bacterial solute-binding protein 2 family.</text>
</comment>
<dbReference type="AlphaFoldDB" id="H1SH15"/>
<dbReference type="GO" id="GO:0030246">
    <property type="term" value="F:carbohydrate binding"/>
    <property type="evidence" value="ECO:0007669"/>
    <property type="project" value="UniProtKB-ARBA"/>
</dbReference>
<protein>
    <submittedName>
        <fullName evidence="6">Monosaccharide-transporting ATPase</fullName>
    </submittedName>
</protein>
<dbReference type="InterPro" id="IPR028082">
    <property type="entry name" value="Peripla_BP_I"/>
</dbReference>
<dbReference type="EMBL" id="AHJE01000140">
    <property type="protein sequence ID" value="EHP38206.1"/>
    <property type="molecule type" value="Genomic_DNA"/>
</dbReference>
<dbReference type="InterPro" id="IPR025997">
    <property type="entry name" value="SBP_2_dom"/>
</dbReference>
<feature type="signal peptide" evidence="4">
    <location>
        <begin position="1"/>
        <end position="27"/>
    </location>
</feature>
<gene>
    <name evidence="6" type="ORF">OR16_38544</name>
</gene>
<comment type="subcellular location">
    <subcellularLocation>
        <location evidence="1">Cell envelope</location>
    </subcellularLocation>
</comment>
<dbReference type="Pfam" id="PF13407">
    <property type="entry name" value="Peripla_BP_4"/>
    <property type="match status" value="1"/>
</dbReference>
<dbReference type="SUPFAM" id="SSF53822">
    <property type="entry name" value="Periplasmic binding protein-like I"/>
    <property type="match status" value="1"/>
</dbReference>
<dbReference type="OrthoDB" id="4827464at2"/>
<dbReference type="Gene3D" id="3.40.50.2300">
    <property type="match status" value="2"/>
</dbReference>
<dbReference type="PATRIC" id="fig|1127483.3.peg.7678"/>
<dbReference type="Proteomes" id="UP000005808">
    <property type="component" value="Unassembled WGS sequence"/>
</dbReference>
<dbReference type="PROSITE" id="PS51257">
    <property type="entry name" value="PROKAR_LIPOPROTEIN"/>
    <property type="match status" value="1"/>
</dbReference>